<organism evidence="3 4">
    <name type="scientific">Aliidiomarina soli</name>
    <dbReference type="NCBI Taxonomy" id="1928574"/>
    <lineage>
        <taxon>Bacteria</taxon>
        <taxon>Pseudomonadati</taxon>
        <taxon>Pseudomonadota</taxon>
        <taxon>Gammaproteobacteria</taxon>
        <taxon>Alteromonadales</taxon>
        <taxon>Idiomarinaceae</taxon>
        <taxon>Aliidiomarina</taxon>
    </lineage>
</organism>
<keyword evidence="2" id="KW-0472">Membrane</keyword>
<dbReference type="InterPro" id="IPR037873">
    <property type="entry name" value="BamE-like"/>
</dbReference>
<keyword evidence="1" id="KW-0732">Signal</keyword>
<reference evidence="3 4" key="1">
    <citation type="journal article" date="2011" name="Front. Microbiol.">
        <title>Genomic signatures of strain selection and enhancement in Bacillus atrophaeus var. globigii, a historical biowarfare simulant.</title>
        <authorList>
            <person name="Gibbons H.S."/>
            <person name="Broomall S.M."/>
            <person name="McNew L.A."/>
            <person name="Daligault H."/>
            <person name="Chapman C."/>
            <person name="Bruce D."/>
            <person name="Karavis M."/>
            <person name="Krepps M."/>
            <person name="McGregor P.A."/>
            <person name="Hong C."/>
            <person name="Park K.H."/>
            <person name="Akmal A."/>
            <person name="Feldman A."/>
            <person name="Lin J.S."/>
            <person name="Chang W.E."/>
            <person name="Higgs B.W."/>
            <person name="Demirev P."/>
            <person name="Lindquist J."/>
            <person name="Liem A."/>
            <person name="Fochler E."/>
            <person name="Read T.D."/>
            <person name="Tapia R."/>
            <person name="Johnson S."/>
            <person name="Bishop-Lilly K.A."/>
            <person name="Detter C."/>
            <person name="Han C."/>
            <person name="Sozhamannan S."/>
            <person name="Rosenzweig C.N."/>
            <person name="Skowronski E.W."/>
        </authorList>
    </citation>
    <scope>NUCLEOTIDE SEQUENCE [LARGE SCALE GENOMIC DNA]</scope>
    <source>
        <strain evidence="3 4">Y4G10-17</strain>
    </source>
</reference>
<name>A0A432WLG2_9GAMM</name>
<keyword evidence="2" id="KW-1133">Transmembrane helix</keyword>
<accession>A0A432WLG2</accession>
<dbReference type="Gene3D" id="3.30.1450.10">
    <property type="match status" value="1"/>
</dbReference>
<keyword evidence="2" id="KW-0812">Transmembrane</keyword>
<evidence type="ECO:0008006" key="5">
    <source>
        <dbReference type="Google" id="ProtNLM"/>
    </source>
</evidence>
<dbReference type="RefSeq" id="WP_126788257.1">
    <property type="nucleotide sequence ID" value="NZ_PIPO01000001.1"/>
</dbReference>
<dbReference type="AlphaFoldDB" id="A0A432WLG2"/>
<evidence type="ECO:0000256" key="2">
    <source>
        <dbReference type="SAM" id="Phobius"/>
    </source>
</evidence>
<evidence type="ECO:0000313" key="4">
    <source>
        <dbReference type="Proteomes" id="UP000287823"/>
    </source>
</evidence>
<feature type="transmembrane region" description="Helical" evidence="2">
    <location>
        <begin position="7"/>
        <end position="26"/>
    </location>
</feature>
<evidence type="ECO:0000313" key="3">
    <source>
        <dbReference type="EMBL" id="RUO34650.1"/>
    </source>
</evidence>
<gene>
    <name evidence="3" type="ORF">CWE14_01200</name>
</gene>
<keyword evidence="4" id="KW-1185">Reference proteome</keyword>
<dbReference type="EMBL" id="PIPO01000001">
    <property type="protein sequence ID" value="RUO34650.1"/>
    <property type="molecule type" value="Genomic_DNA"/>
</dbReference>
<dbReference type="Proteomes" id="UP000287823">
    <property type="component" value="Unassembled WGS sequence"/>
</dbReference>
<comment type="caution">
    <text evidence="3">The sequence shown here is derived from an EMBL/GenBank/DDBJ whole genome shotgun (WGS) entry which is preliminary data.</text>
</comment>
<protein>
    <recommendedName>
        <fullName evidence="5">DUF3192 domain-containing protein</fullName>
    </recommendedName>
</protein>
<sequence length="126" mass="14345">MGKAFKIVLAGFTIYLVIALAVLQFYTANPETMTWQEREVFNRKYISRLELGEGKDGVLRLLGPPDISEAHETDDGDLLILFYRTQHVRSDGQTTRDETTPLLFRNDVLLAWGESAYTRHTGSPLR</sequence>
<proteinExistence type="predicted"/>
<dbReference type="Pfam" id="PF11399">
    <property type="entry name" value="DUF3192"/>
    <property type="match status" value="1"/>
</dbReference>
<evidence type="ECO:0000256" key="1">
    <source>
        <dbReference type="ARBA" id="ARBA00022729"/>
    </source>
</evidence>
<dbReference type="InterPro" id="IPR021534">
    <property type="entry name" value="DUF3192"/>
</dbReference>